<name>A0ABS4U6Z8_9CORY</name>
<comment type="caution">
    <text evidence="1">The sequence shown here is derived from an EMBL/GenBank/DDBJ whole genome shotgun (WGS) entry which is preliminary data.</text>
</comment>
<keyword evidence="2" id="KW-1185">Reference proteome</keyword>
<accession>A0ABS4U6Z8</accession>
<gene>
    <name evidence="1" type="ORF">JOF33_000660</name>
</gene>
<dbReference type="Proteomes" id="UP001519305">
    <property type="component" value="Unassembled WGS sequence"/>
</dbReference>
<reference evidence="1 2" key="1">
    <citation type="submission" date="2021-03" db="EMBL/GenBank/DDBJ databases">
        <title>Sequencing the genomes of 1000 actinobacteria strains.</title>
        <authorList>
            <person name="Klenk H.-P."/>
        </authorList>
    </citation>
    <scope>NUCLEOTIDE SEQUENCE [LARGE SCALE GENOMIC DNA]</scope>
    <source>
        <strain evidence="1 2">DSM 44506</strain>
    </source>
</reference>
<sequence length="75" mass="8678">MLDIPDQLAASMGLHVDEVPVADDWPHGLWVPKRRQIILRYGLDRITRRCVLAHALDVAPHLIRVWRGEHERLSP</sequence>
<protein>
    <recommendedName>
        <fullName evidence="3">Transposase</fullName>
    </recommendedName>
</protein>
<dbReference type="EMBL" id="JAGINY010000001">
    <property type="protein sequence ID" value="MBP2331961.1"/>
    <property type="molecule type" value="Genomic_DNA"/>
</dbReference>
<evidence type="ECO:0008006" key="3">
    <source>
        <dbReference type="Google" id="ProtNLM"/>
    </source>
</evidence>
<evidence type="ECO:0000313" key="2">
    <source>
        <dbReference type="Proteomes" id="UP001519305"/>
    </source>
</evidence>
<organism evidence="1 2">
    <name type="scientific">Corynebacterium freneyi</name>
    <dbReference type="NCBI Taxonomy" id="134034"/>
    <lineage>
        <taxon>Bacteria</taxon>
        <taxon>Bacillati</taxon>
        <taxon>Actinomycetota</taxon>
        <taxon>Actinomycetes</taxon>
        <taxon>Mycobacteriales</taxon>
        <taxon>Corynebacteriaceae</taxon>
        <taxon>Corynebacterium</taxon>
    </lineage>
</organism>
<proteinExistence type="predicted"/>
<evidence type="ECO:0000313" key="1">
    <source>
        <dbReference type="EMBL" id="MBP2331961.1"/>
    </source>
</evidence>